<keyword evidence="3" id="KW-1185">Reference proteome</keyword>
<dbReference type="RefSeq" id="WP_214059113.1">
    <property type="nucleotide sequence ID" value="NZ_BAAAHS010000068.1"/>
</dbReference>
<proteinExistence type="predicted"/>
<dbReference type="EMBL" id="CP075371">
    <property type="protein sequence ID" value="QVT79704.1"/>
    <property type="molecule type" value="Genomic_DNA"/>
</dbReference>
<evidence type="ECO:0000313" key="3">
    <source>
        <dbReference type="Proteomes" id="UP000679307"/>
    </source>
</evidence>
<sequence length="244" mass="25292">MATNTPTANRVIAEARKHVGFRETYSGGHWVNGNKFAAIAGHANGYAWCATFVCAIYKLAGVAGLITTPSAGVDQLSVGFKKAGRWSESPAIGAVVFYGTPADLNHTGIVASYIGDTITAIEGNTNDTGSREGNGVYVKTRPRRGSGTAVGYGYPAYPEGIVSADPAWADRGPKGPGAPSTPANGATVNITRALRAKTWKGQAAALRLVTKYGSEKAQKAAEAALKTGAAHAKAMDAPRAEERK</sequence>
<dbReference type="Gene3D" id="3.90.1720.10">
    <property type="entry name" value="endopeptidase domain like (from Nostoc punctiforme)"/>
    <property type="match status" value="1"/>
</dbReference>
<dbReference type="SUPFAM" id="SSF54001">
    <property type="entry name" value="Cysteine proteinases"/>
    <property type="match status" value="1"/>
</dbReference>
<evidence type="ECO:0000313" key="2">
    <source>
        <dbReference type="EMBL" id="QVT79704.1"/>
    </source>
</evidence>
<feature type="domain" description="Peptidase C51" evidence="1">
    <location>
        <begin position="42"/>
        <end position="124"/>
    </location>
</feature>
<protein>
    <recommendedName>
        <fullName evidence="1">Peptidase C51 domain-containing protein</fullName>
    </recommendedName>
</protein>
<gene>
    <name evidence="2" type="ORF">ENKNEFLB_02094</name>
</gene>
<reference evidence="2 3" key="1">
    <citation type="submission" date="2021-05" db="EMBL/GenBank/DDBJ databases">
        <title>Complete genome of Nocardioides aquaticus KCTC 9944T isolated from meromictic and hypersaline Ekho Lake, Antarctica.</title>
        <authorList>
            <person name="Hwang K."/>
            <person name="Kim K.M."/>
            <person name="Choe H."/>
        </authorList>
    </citation>
    <scope>NUCLEOTIDE SEQUENCE [LARGE SCALE GENOMIC DNA]</scope>
    <source>
        <strain evidence="2 3">KCTC 9944</strain>
    </source>
</reference>
<name>A0ABX8EGR0_9ACTN</name>
<dbReference type="Pfam" id="PF05257">
    <property type="entry name" value="CHAP"/>
    <property type="match status" value="1"/>
</dbReference>
<dbReference type="Proteomes" id="UP000679307">
    <property type="component" value="Chromosome"/>
</dbReference>
<organism evidence="2 3">
    <name type="scientific">Nocardioides aquaticus</name>
    <dbReference type="NCBI Taxonomy" id="160826"/>
    <lineage>
        <taxon>Bacteria</taxon>
        <taxon>Bacillati</taxon>
        <taxon>Actinomycetota</taxon>
        <taxon>Actinomycetes</taxon>
        <taxon>Propionibacteriales</taxon>
        <taxon>Nocardioidaceae</taxon>
        <taxon>Nocardioides</taxon>
    </lineage>
</organism>
<dbReference type="InterPro" id="IPR007921">
    <property type="entry name" value="CHAP_dom"/>
</dbReference>
<accession>A0ABX8EGR0</accession>
<evidence type="ECO:0000259" key="1">
    <source>
        <dbReference type="Pfam" id="PF05257"/>
    </source>
</evidence>
<dbReference type="InterPro" id="IPR038765">
    <property type="entry name" value="Papain-like_cys_pep_sf"/>
</dbReference>